<name>A0A1G2SKD8_9BACT</name>
<dbReference type="Proteomes" id="UP000178168">
    <property type="component" value="Unassembled WGS sequence"/>
</dbReference>
<comment type="caution">
    <text evidence="1">The sequence shown here is derived from an EMBL/GenBank/DDBJ whole genome shotgun (WGS) entry which is preliminary data.</text>
</comment>
<organism evidence="1 2">
    <name type="scientific">Candidatus Yonathbacteria bacterium RIFOXYD1_FULL_52_36</name>
    <dbReference type="NCBI Taxonomy" id="1802730"/>
    <lineage>
        <taxon>Bacteria</taxon>
        <taxon>Candidatus Yonathiibacteriota</taxon>
    </lineage>
</organism>
<dbReference type="EMBL" id="MHUZ01000023">
    <property type="protein sequence ID" value="OHA85500.1"/>
    <property type="molecule type" value="Genomic_DNA"/>
</dbReference>
<dbReference type="STRING" id="1802730.A2591_01430"/>
<reference evidence="1 2" key="1">
    <citation type="journal article" date="2016" name="Nat. Commun.">
        <title>Thousands of microbial genomes shed light on interconnected biogeochemical processes in an aquifer system.</title>
        <authorList>
            <person name="Anantharaman K."/>
            <person name="Brown C.T."/>
            <person name="Hug L.A."/>
            <person name="Sharon I."/>
            <person name="Castelle C.J."/>
            <person name="Probst A.J."/>
            <person name="Thomas B.C."/>
            <person name="Singh A."/>
            <person name="Wilkins M.J."/>
            <person name="Karaoz U."/>
            <person name="Brodie E.L."/>
            <person name="Williams K.H."/>
            <person name="Hubbard S.S."/>
            <person name="Banfield J.F."/>
        </authorList>
    </citation>
    <scope>NUCLEOTIDE SEQUENCE [LARGE SCALE GENOMIC DNA]</scope>
</reference>
<accession>A0A1G2SKD8</accession>
<proteinExistence type="predicted"/>
<evidence type="ECO:0000313" key="2">
    <source>
        <dbReference type="Proteomes" id="UP000178168"/>
    </source>
</evidence>
<sequence>MAQDGAMPATLKRFMGGSLQDFVPFAQWTRGTLEVFLADASYSERLVHRRHFLSLFVLNHQDTYTKDDPPGETAGEHRIIGFTVYASLARFLADEQRTRWSYLYEPYRLLHNKFEFTRTLTHLMELANKRHAELFGPYKKDLWRIIHLYDETHGLRVHIPLP</sequence>
<dbReference type="AlphaFoldDB" id="A0A1G2SKD8"/>
<gene>
    <name evidence="1" type="ORF">A2591_01430</name>
</gene>
<protein>
    <submittedName>
        <fullName evidence="1">Uncharacterized protein</fullName>
    </submittedName>
</protein>
<evidence type="ECO:0000313" key="1">
    <source>
        <dbReference type="EMBL" id="OHA85500.1"/>
    </source>
</evidence>